<comment type="caution">
    <text evidence="2">The sequence shown here is derived from an EMBL/GenBank/DDBJ whole genome shotgun (WGS) entry which is preliminary data.</text>
</comment>
<name>A0A840MN39_9PROT</name>
<gene>
    <name evidence="2" type="ORF">HNQ59_003875</name>
</gene>
<keyword evidence="3" id="KW-1185">Reference proteome</keyword>
<sequence length="131" mass="14079">MNHFLQYAHIRVTKMKLSLNCYAVLASALIGQSALAADPTYTGLGTITMLEAGWSADTVSVTTSAPIINPAFCPITSGGYVTDPNDAGRHLFQSMLQEALWRNRAIRLLISGTVGDCPYGKPRIIAVNVKP</sequence>
<dbReference type="RefSeq" id="WP_184041932.1">
    <property type="nucleotide sequence ID" value="NZ_JACHHY010000043.1"/>
</dbReference>
<reference evidence="2 3" key="1">
    <citation type="submission" date="2020-08" db="EMBL/GenBank/DDBJ databases">
        <title>Genomic Encyclopedia of Type Strains, Phase IV (KMG-IV): sequencing the most valuable type-strain genomes for metagenomic binning, comparative biology and taxonomic classification.</title>
        <authorList>
            <person name="Goeker M."/>
        </authorList>
    </citation>
    <scope>NUCLEOTIDE SEQUENCE [LARGE SCALE GENOMIC DNA]</scope>
    <source>
        <strain evidence="2 3">DSM 27165</strain>
    </source>
</reference>
<accession>A0A840MN39</accession>
<evidence type="ECO:0000313" key="3">
    <source>
        <dbReference type="Proteomes" id="UP000575898"/>
    </source>
</evidence>
<feature type="signal peptide" evidence="1">
    <location>
        <begin position="1"/>
        <end position="36"/>
    </location>
</feature>
<dbReference type="AlphaFoldDB" id="A0A840MN39"/>
<dbReference type="Proteomes" id="UP000575898">
    <property type="component" value="Unassembled WGS sequence"/>
</dbReference>
<protein>
    <submittedName>
        <fullName evidence="2">Uncharacterized protein</fullName>
    </submittedName>
</protein>
<proteinExistence type="predicted"/>
<organism evidence="2 3">
    <name type="scientific">Chitinivorax tropicus</name>
    <dbReference type="NCBI Taxonomy" id="714531"/>
    <lineage>
        <taxon>Bacteria</taxon>
        <taxon>Pseudomonadati</taxon>
        <taxon>Pseudomonadota</taxon>
        <taxon>Betaproteobacteria</taxon>
        <taxon>Chitinivorax</taxon>
    </lineage>
</organism>
<feature type="chain" id="PRO_5032565536" evidence="1">
    <location>
        <begin position="37"/>
        <end position="131"/>
    </location>
</feature>
<evidence type="ECO:0000256" key="1">
    <source>
        <dbReference type="SAM" id="SignalP"/>
    </source>
</evidence>
<evidence type="ECO:0000313" key="2">
    <source>
        <dbReference type="EMBL" id="MBB5020554.1"/>
    </source>
</evidence>
<dbReference type="EMBL" id="JACHHY010000043">
    <property type="protein sequence ID" value="MBB5020554.1"/>
    <property type="molecule type" value="Genomic_DNA"/>
</dbReference>
<keyword evidence="1" id="KW-0732">Signal</keyword>